<keyword evidence="3" id="KW-1185">Reference proteome</keyword>
<protein>
    <submittedName>
        <fullName evidence="2">Uncharacterized protein</fullName>
    </submittedName>
</protein>
<feature type="transmembrane region" description="Helical" evidence="1">
    <location>
        <begin position="78"/>
        <end position="96"/>
    </location>
</feature>
<comment type="caution">
    <text evidence="2">The sequence shown here is derived from an EMBL/GenBank/DDBJ whole genome shotgun (WGS) entry which is preliminary data.</text>
</comment>
<sequence length="213" mass="25644">MDDLDLLKKDWKKQEESLPHLTYDQIYKMLWKRSSSIVKWIFIISIGEFLFGVILNIIFADKDYWADMEKYHLKEFNIWVYVISYLITFFFIFRFYQNYRKISATDNASKLMKTILKTRKTVKLYIGYVLISSVVVFIVTIWMILKNHAETAVPQVEKNMAFDTTQWLIFFGIMLLSVAILLGILWLFYRLLYGILLKRLNKNFKELKKLEMH</sequence>
<dbReference type="EMBL" id="JBHUOJ010000039">
    <property type="protein sequence ID" value="MFD2835243.1"/>
    <property type="molecule type" value="Genomic_DNA"/>
</dbReference>
<feature type="transmembrane region" description="Helical" evidence="1">
    <location>
        <begin position="37"/>
        <end position="58"/>
    </location>
</feature>
<organism evidence="2 3">
    <name type="scientific">Christiangramia antarctica</name>
    <dbReference type="NCBI Taxonomy" id="2058158"/>
    <lineage>
        <taxon>Bacteria</taxon>
        <taxon>Pseudomonadati</taxon>
        <taxon>Bacteroidota</taxon>
        <taxon>Flavobacteriia</taxon>
        <taxon>Flavobacteriales</taxon>
        <taxon>Flavobacteriaceae</taxon>
        <taxon>Christiangramia</taxon>
    </lineage>
</organism>
<proteinExistence type="predicted"/>
<accession>A0ABW5XCW0</accession>
<dbReference type="RefSeq" id="WP_251741266.1">
    <property type="nucleotide sequence ID" value="NZ_JBHUOJ010000039.1"/>
</dbReference>
<reference evidence="3" key="1">
    <citation type="journal article" date="2019" name="Int. J. Syst. Evol. Microbiol.">
        <title>The Global Catalogue of Microorganisms (GCM) 10K type strain sequencing project: providing services to taxonomists for standard genome sequencing and annotation.</title>
        <authorList>
            <consortium name="The Broad Institute Genomics Platform"/>
            <consortium name="The Broad Institute Genome Sequencing Center for Infectious Disease"/>
            <person name="Wu L."/>
            <person name="Ma J."/>
        </authorList>
    </citation>
    <scope>NUCLEOTIDE SEQUENCE [LARGE SCALE GENOMIC DNA]</scope>
    <source>
        <strain evidence="3">KCTC 52925</strain>
    </source>
</reference>
<name>A0ABW5XCW0_9FLAO</name>
<evidence type="ECO:0000313" key="3">
    <source>
        <dbReference type="Proteomes" id="UP001597438"/>
    </source>
</evidence>
<keyword evidence="1" id="KW-0472">Membrane</keyword>
<evidence type="ECO:0000256" key="1">
    <source>
        <dbReference type="SAM" id="Phobius"/>
    </source>
</evidence>
<feature type="transmembrane region" description="Helical" evidence="1">
    <location>
        <begin position="122"/>
        <end position="145"/>
    </location>
</feature>
<keyword evidence="1" id="KW-1133">Transmembrane helix</keyword>
<dbReference type="Proteomes" id="UP001597438">
    <property type="component" value="Unassembled WGS sequence"/>
</dbReference>
<feature type="transmembrane region" description="Helical" evidence="1">
    <location>
        <begin position="165"/>
        <end position="189"/>
    </location>
</feature>
<gene>
    <name evidence="2" type="ORF">ACFSYS_18275</name>
</gene>
<keyword evidence="1" id="KW-0812">Transmembrane</keyword>
<evidence type="ECO:0000313" key="2">
    <source>
        <dbReference type="EMBL" id="MFD2835243.1"/>
    </source>
</evidence>